<keyword evidence="2" id="KW-0560">Oxidoreductase</keyword>
<name>A0A0R2A440_9LACO</name>
<comment type="similarity">
    <text evidence="1">Belongs to the short-chain dehydrogenases/reductases (SDR) family.</text>
</comment>
<dbReference type="NCBIfam" id="NF005118">
    <property type="entry name" value="PRK06550.1"/>
    <property type="match status" value="1"/>
</dbReference>
<dbReference type="Gene3D" id="3.40.50.720">
    <property type="entry name" value="NAD(P)-binding Rossmann-like Domain"/>
    <property type="match status" value="1"/>
</dbReference>
<dbReference type="CDD" id="cd05233">
    <property type="entry name" value="SDR_c"/>
    <property type="match status" value="1"/>
</dbReference>
<dbReference type="EMBL" id="AYYY01000025">
    <property type="protein sequence ID" value="KRM61423.1"/>
    <property type="molecule type" value="Genomic_DNA"/>
</dbReference>
<dbReference type="OrthoDB" id="9803333at2"/>
<dbReference type="GO" id="GO:0016491">
    <property type="term" value="F:oxidoreductase activity"/>
    <property type="evidence" value="ECO:0007669"/>
    <property type="project" value="UniProtKB-KW"/>
</dbReference>
<evidence type="ECO:0000256" key="1">
    <source>
        <dbReference type="ARBA" id="ARBA00006484"/>
    </source>
</evidence>
<dbReference type="Pfam" id="PF13561">
    <property type="entry name" value="adh_short_C2"/>
    <property type="match status" value="1"/>
</dbReference>
<protein>
    <submittedName>
        <fullName evidence="3">3-ketoacyl-(Acyl-carrier-protein) reductase</fullName>
    </submittedName>
</protein>
<dbReference type="GO" id="GO:0008206">
    <property type="term" value="P:bile acid metabolic process"/>
    <property type="evidence" value="ECO:0007669"/>
    <property type="project" value="UniProtKB-ARBA"/>
</dbReference>
<organism evidence="3 4">
    <name type="scientific">Paucilactobacillus vaccinostercus DSM 20634</name>
    <dbReference type="NCBI Taxonomy" id="1423813"/>
    <lineage>
        <taxon>Bacteria</taxon>
        <taxon>Bacillati</taxon>
        <taxon>Bacillota</taxon>
        <taxon>Bacilli</taxon>
        <taxon>Lactobacillales</taxon>
        <taxon>Lactobacillaceae</taxon>
        <taxon>Paucilactobacillus</taxon>
    </lineage>
</organism>
<dbReference type="PANTHER" id="PTHR43477">
    <property type="entry name" value="DIHYDROANTICAPSIN 7-DEHYDROGENASE"/>
    <property type="match status" value="1"/>
</dbReference>
<proteinExistence type="inferred from homology"/>
<dbReference type="PRINTS" id="PR00080">
    <property type="entry name" value="SDRFAMILY"/>
</dbReference>
<reference evidence="3 4" key="1">
    <citation type="journal article" date="2015" name="Genome Announc.">
        <title>Expanding the biotechnology potential of lactobacilli through comparative genomics of 213 strains and associated genera.</title>
        <authorList>
            <person name="Sun Z."/>
            <person name="Harris H.M."/>
            <person name="McCann A."/>
            <person name="Guo C."/>
            <person name="Argimon S."/>
            <person name="Zhang W."/>
            <person name="Yang X."/>
            <person name="Jeffery I.B."/>
            <person name="Cooney J.C."/>
            <person name="Kagawa T.F."/>
            <person name="Liu W."/>
            <person name="Song Y."/>
            <person name="Salvetti E."/>
            <person name="Wrobel A."/>
            <person name="Rasinkangas P."/>
            <person name="Parkhill J."/>
            <person name="Rea M.C."/>
            <person name="O'Sullivan O."/>
            <person name="Ritari J."/>
            <person name="Douillard F.P."/>
            <person name="Paul Ross R."/>
            <person name="Yang R."/>
            <person name="Briner A.E."/>
            <person name="Felis G.E."/>
            <person name="de Vos W.M."/>
            <person name="Barrangou R."/>
            <person name="Klaenhammer T.R."/>
            <person name="Caufield P.W."/>
            <person name="Cui Y."/>
            <person name="Zhang H."/>
            <person name="O'Toole P.W."/>
        </authorList>
    </citation>
    <scope>NUCLEOTIDE SEQUENCE [LARGE SCALE GENOMIC DNA]</scope>
    <source>
        <strain evidence="3 4">DSM 20634</strain>
    </source>
</reference>
<dbReference type="STRING" id="1423813.FC26_GL001496"/>
<evidence type="ECO:0000313" key="3">
    <source>
        <dbReference type="EMBL" id="KRM61423.1"/>
    </source>
</evidence>
<dbReference type="PRINTS" id="PR00081">
    <property type="entry name" value="GDHRDH"/>
</dbReference>
<dbReference type="PANTHER" id="PTHR43477:SF1">
    <property type="entry name" value="DIHYDROANTICAPSIN 7-DEHYDROGENASE"/>
    <property type="match status" value="1"/>
</dbReference>
<comment type="caution">
    <text evidence="3">The sequence shown here is derived from an EMBL/GenBank/DDBJ whole genome shotgun (WGS) entry which is preliminary data.</text>
</comment>
<evidence type="ECO:0000256" key="2">
    <source>
        <dbReference type="ARBA" id="ARBA00023002"/>
    </source>
</evidence>
<sequence length="251" mass="26102">MAGEFDGQTVIITGAASGIGKSQVARFLDEGATVIAVDRDREGLTVLKDGHSDAALTILAGDVAQATTAKQATTAALRQGGHIDVVCNTAGGLDAYRPVLETSIEQWQTILDVNLTSQFLLIKQTLPIMLEQGHGVYVNMASIAGLVAGGGGAAYTASKHAIIGLTKQLDADYAAQGIRANCIAPGAIQTPMNAADFAGDGKMANWVAEQTPAKRWAHPDEVADLAVFLASTKADYIHGTVMPIDGGWTEK</sequence>
<evidence type="ECO:0000313" key="4">
    <source>
        <dbReference type="Proteomes" id="UP000051733"/>
    </source>
</evidence>
<accession>A0A0R2A440</accession>
<dbReference type="FunFam" id="3.40.50.720:FF:000084">
    <property type="entry name" value="Short-chain dehydrogenase reductase"/>
    <property type="match status" value="1"/>
</dbReference>
<dbReference type="RefSeq" id="WP_057778562.1">
    <property type="nucleotide sequence ID" value="NZ_AYYY01000025.1"/>
</dbReference>
<keyword evidence="4" id="KW-1185">Reference proteome</keyword>
<dbReference type="SUPFAM" id="SSF51735">
    <property type="entry name" value="NAD(P)-binding Rossmann-fold domains"/>
    <property type="match status" value="1"/>
</dbReference>
<gene>
    <name evidence="3" type="ORF">FC26_GL001496</name>
</gene>
<dbReference type="PATRIC" id="fig|1423813.3.peg.1521"/>
<dbReference type="AlphaFoldDB" id="A0A0R2A440"/>
<dbReference type="Proteomes" id="UP000051733">
    <property type="component" value="Unassembled WGS sequence"/>
</dbReference>
<dbReference type="InterPro" id="IPR051122">
    <property type="entry name" value="SDR_DHRS6-like"/>
</dbReference>
<dbReference type="InterPro" id="IPR002347">
    <property type="entry name" value="SDR_fam"/>
</dbReference>
<dbReference type="InterPro" id="IPR036291">
    <property type="entry name" value="NAD(P)-bd_dom_sf"/>
</dbReference>